<keyword evidence="2 3" id="KW-0560">Oxidoreductase</keyword>
<dbReference type="Gene3D" id="3.40.50.720">
    <property type="entry name" value="NAD(P)-binding Rossmann-like Domain"/>
    <property type="match status" value="1"/>
</dbReference>
<evidence type="ECO:0000313" key="3">
    <source>
        <dbReference type="EMBL" id="OIQ91731.1"/>
    </source>
</evidence>
<dbReference type="PRINTS" id="PR00081">
    <property type="entry name" value="GDHRDH"/>
</dbReference>
<dbReference type="InterPro" id="IPR002347">
    <property type="entry name" value="SDR_fam"/>
</dbReference>
<dbReference type="AlphaFoldDB" id="A0A1J5RQI0"/>
<dbReference type="InterPro" id="IPR036291">
    <property type="entry name" value="NAD(P)-bd_dom_sf"/>
</dbReference>
<dbReference type="EMBL" id="MLJW01000251">
    <property type="protein sequence ID" value="OIQ91731.1"/>
    <property type="molecule type" value="Genomic_DNA"/>
</dbReference>
<dbReference type="Pfam" id="PF13561">
    <property type="entry name" value="adh_short_C2"/>
    <property type="match status" value="1"/>
</dbReference>
<evidence type="ECO:0000256" key="1">
    <source>
        <dbReference type="ARBA" id="ARBA00006484"/>
    </source>
</evidence>
<comment type="similarity">
    <text evidence="1">Belongs to the short-chain dehydrogenases/reductases (SDR) family.</text>
</comment>
<dbReference type="GO" id="GO:0004316">
    <property type="term" value="F:3-oxoacyl-[acyl-carrier-protein] reductase (NADPH) activity"/>
    <property type="evidence" value="ECO:0007669"/>
    <property type="project" value="UniProtKB-EC"/>
</dbReference>
<dbReference type="PANTHER" id="PTHR43943">
    <property type="entry name" value="DEHYDROGENASE/REDUCTASE (SDR FAMILY) MEMBER 4"/>
    <property type="match status" value="1"/>
</dbReference>
<dbReference type="FunFam" id="3.40.50.720:FF:000084">
    <property type="entry name" value="Short-chain dehydrogenase reductase"/>
    <property type="match status" value="1"/>
</dbReference>
<dbReference type="PANTHER" id="PTHR43943:SF17">
    <property type="entry name" value="3-PHENYLPROPIONATE-DIHYDRODIOL_CINNAMIC ACID-DIHYDRODIOL DEHYDROGENASE"/>
    <property type="match status" value="1"/>
</dbReference>
<proteinExistence type="inferred from homology"/>
<reference evidence="3" key="1">
    <citation type="submission" date="2016-10" db="EMBL/GenBank/DDBJ databases">
        <title>Sequence of Gallionella enrichment culture.</title>
        <authorList>
            <person name="Poehlein A."/>
            <person name="Muehling M."/>
            <person name="Daniel R."/>
        </authorList>
    </citation>
    <scope>NUCLEOTIDE SEQUENCE</scope>
</reference>
<gene>
    <name evidence="3" type="primary">fabG_42</name>
    <name evidence="3" type="ORF">GALL_263640</name>
</gene>
<accession>A0A1J5RQI0</accession>
<dbReference type="EC" id="1.1.1.100" evidence="3"/>
<comment type="caution">
    <text evidence="3">The sequence shown here is derived from an EMBL/GenBank/DDBJ whole genome shotgun (WGS) entry which is preliminary data.</text>
</comment>
<sequence>MDLKLKGLKVIVTGATKGIGRSIAETFAQEGAHVAICARDADAVARTAAALREHGVEALGGAVDVSNRGLLQGWVREVAGQWGGLDIVVANVSALAIGQDEASWRREFETDMMGTVHLVDAAMPFLEESKAASIVAISSVSGREIDFAAGPYGTFKAAIVHYVQGIAFQTAAKGIRANTVSPGNIYFEGGVWETIKNDNPTLYAEALALNPTGRMGRPEEIGRAVAFIASPAASFISGANLVVDGALTRGVQF</sequence>
<name>A0A1J5RQI0_9ZZZZ</name>
<dbReference type="SUPFAM" id="SSF51735">
    <property type="entry name" value="NAD(P)-binding Rossmann-fold domains"/>
    <property type="match status" value="1"/>
</dbReference>
<organism evidence="3">
    <name type="scientific">mine drainage metagenome</name>
    <dbReference type="NCBI Taxonomy" id="410659"/>
    <lineage>
        <taxon>unclassified sequences</taxon>
        <taxon>metagenomes</taxon>
        <taxon>ecological metagenomes</taxon>
    </lineage>
</organism>
<evidence type="ECO:0000256" key="2">
    <source>
        <dbReference type="ARBA" id="ARBA00023002"/>
    </source>
</evidence>
<protein>
    <submittedName>
        <fullName evidence="3">3-oxoacyl-[acyl-carrier-protein] reductase FabG</fullName>
        <ecNumber evidence="3">1.1.1.100</ecNumber>
    </submittedName>
</protein>
<dbReference type="CDD" id="cd05233">
    <property type="entry name" value="SDR_c"/>
    <property type="match status" value="1"/>
</dbReference>